<gene>
    <name evidence="1" type="ORF">MANES_S005800</name>
</gene>
<name>A0A199UD51_MANES</name>
<protein>
    <submittedName>
        <fullName evidence="1">Uncharacterized protein</fullName>
    </submittedName>
</protein>
<proteinExistence type="predicted"/>
<dbReference type="AlphaFoldDB" id="A0A199UD51"/>
<accession>A0A199UD51</accession>
<dbReference type="EMBL" id="KV450437">
    <property type="protein sequence ID" value="OAY22383.1"/>
    <property type="molecule type" value="Genomic_DNA"/>
</dbReference>
<reference evidence="1" key="1">
    <citation type="submission" date="2016-02" db="EMBL/GenBank/DDBJ databases">
        <title>WGS assembly of Manihot esculenta.</title>
        <authorList>
            <person name="Bredeson J.V."/>
            <person name="Prochnik S.E."/>
            <person name="Lyons J.B."/>
            <person name="Schmutz J."/>
            <person name="Grimwood J."/>
            <person name="Vrebalov J."/>
            <person name="Bart R.S."/>
            <person name="Amuge T."/>
            <person name="Ferguson M.E."/>
            <person name="Green R."/>
            <person name="Putnam N."/>
            <person name="Stites J."/>
            <person name="Rounsley S."/>
            <person name="Rokhsar D.S."/>
        </authorList>
    </citation>
    <scope>NUCLEOTIDE SEQUENCE [LARGE SCALE GENOMIC DNA]</scope>
    <source>
        <tissue evidence="1">Leaf</tissue>
    </source>
</reference>
<evidence type="ECO:0000313" key="1">
    <source>
        <dbReference type="EMBL" id="OAY22383.1"/>
    </source>
</evidence>
<sequence length="47" mass="5434">MDWISLDIRLLMTGGHRFLMIKLLVNPPSSIQFFLGCYYSLNSRAQS</sequence>
<organism evidence="1">
    <name type="scientific">Manihot esculenta</name>
    <name type="common">Cassava</name>
    <name type="synonym">Jatropha manihot</name>
    <dbReference type="NCBI Taxonomy" id="3983"/>
    <lineage>
        <taxon>Eukaryota</taxon>
        <taxon>Viridiplantae</taxon>
        <taxon>Streptophyta</taxon>
        <taxon>Embryophyta</taxon>
        <taxon>Tracheophyta</taxon>
        <taxon>Spermatophyta</taxon>
        <taxon>Magnoliopsida</taxon>
        <taxon>eudicotyledons</taxon>
        <taxon>Gunneridae</taxon>
        <taxon>Pentapetalae</taxon>
        <taxon>rosids</taxon>
        <taxon>fabids</taxon>
        <taxon>Malpighiales</taxon>
        <taxon>Euphorbiaceae</taxon>
        <taxon>Crotonoideae</taxon>
        <taxon>Manihoteae</taxon>
        <taxon>Manihot</taxon>
    </lineage>
</organism>